<keyword evidence="6 9" id="KW-1133">Transmembrane helix</keyword>
<gene>
    <name evidence="10" type="ORF">L2K70_11055</name>
</gene>
<evidence type="ECO:0000256" key="7">
    <source>
        <dbReference type="ARBA" id="ARBA00023136"/>
    </source>
</evidence>
<evidence type="ECO:0000313" key="10">
    <source>
        <dbReference type="EMBL" id="MCF6378141.1"/>
    </source>
</evidence>
<evidence type="ECO:0000256" key="4">
    <source>
        <dbReference type="ARBA" id="ARBA00022519"/>
    </source>
</evidence>
<dbReference type="EMBL" id="JAKJHZ010000007">
    <property type="protein sequence ID" value="MCF6378141.1"/>
    <property type="molecule type" value="Genomic_DNA"/>
</dbReference>
<protein>
    <submittedName>
        <fullName evidence="10">ABC transporter permease</fullName>
    </submittedName>
</protein>
<dbReference type="CDD" id="cd06579">
    <property type="entry name" value="TM_PBP1_transp_AraH_like"/>
    <property type="match status" value="1"/>
</dbReference>
<evidence type="ECO:0000256" key="3">
    <source>
        <dbReference type="ARBA" id="ARBA00022475"/>
    </source>
</evidence>
<feature type="transmembrane region" description="Helical" evidence="9">
    <location>
        <begin position="276"/>
        <end position="294"/>
    </location>
</feature>
<evidence type="ECO:0000256" key="6">
    <source>
        <dbReference type="ARBA" id="ARBA00022989"/>
    </source>
</evidence>
<feature type="transmembrane region" description="Helical" evidence="9">
    <location>
        <begin position="194"/>
        <end position="215"/>
    </location>
</feature>
<dbReference type="PANTHER" id="PTHR32196:SF21">
    <property type="entry name" value="ABC TRANSPORTER PERMEASE PROTEIN YPHD-RELATED"/>
    <property type="match status" value="1"/>
</dbReference>
<feature type="transmembrane region" description="Helical" evidence="9">
    <location>
        <begin position="244"/>
        <end position="264"/>
    </location>
</feature>
<evidence type="ECO:0000256" key="1">
    <source>
        <dbReference type="ARBA" id="ARBA00004651"/>
    </source>
</evidence>
<dbReference type="RefSeq" id="WP_236401897.1">
    <property type="nucleotide sequence ID" value="NZ_JAKJHZ010000007.1"/>
</dbReference>
<proteinExistence type="predicted"/>
<accession>A0ABS9HDE4</accession>
<feature type="transmembrane region" description="Helical" evidence="9">
    <location>
        <begin position="301"/>
        <end position="318"/>
    </location>
</feature>
<evidence type="ECO:0000256" key="8">
    <source>
        <dbReference type="SAM" id="MobiDB-lite"/>
    </source>
</evidence>
<keyword evidence="3" id="KW-1003">Cell membrane</keyword>
<keyword evidence="5 9" id="KW-0812">Transmembrane</keyword>
<comment type="caution">
    <text evidence="10">The sequence shown here is derived from an EMBL/GenBank/DDBJ whole genome shotgun (WGS) entry which is preliminary data.</text>
</comment>
<keyword evidence="2" id="KW-0813">Transport</keyword>
<keyword evidence="7 9" id="KW-0472">Membrane</keyword>
<feature type="transmembrane region" description="Helical" evidence="9">
    <location>
        <begin position="46"/>
        <end position="63"/>
    </location>
</feature>
<name>A0ABS9HDE4_9ACTN</name>
<dbReference type="PANTHER" id="PTHR32196">
    <property type="entry name" value="ABC TRANSPORTER PERMEASE PROTEIN YPHD-RELATED-RELATED"/>
    <property type="match status" value="1"/>
</dbReference>
<evidence type="ECO:0000256" key="5">
    <source>
        <dbReference type="ARBA" id="ARBA00022692"/>
    </source>
</evidence>
<dbReference type="Pfam" id="PF02653">
    <property type="entry name" value="BPD_transp_2"/>
    <property type="match status" value="1"/>
</dbReference>
<reference evidence="10 11" key="1">
    <citation type="submission" date="2022-01" db="EMBL/GenBank/DDBJ databases">
        <title>Nocardioides sp. nov., an actinomycete isolated from mining soil.</title>
        <authorList>
            <person name="Liu L."/>
        </authorList>
    </citation>
    <scope>NUCLEOTIDE SEQUENCE [LARGE SCALE GENOMIC DNA]</scope>
    <source>
        <strain evidence="10 11">KLBMP 9356</strain>
    </source>
</reference>
<keyword evidence="11" id="KW-1185">Reference proteome</keyword>
<evidence type="ECO:0000256" key="2">
    <source>
        <dbReference type="ARBA" id="ARBA00022448"/>
    </source>
</evidence>
<organism evidence="10 11">
    <name type="scientific">Nocardioides potassii</name>
    <dbReference type="NCBI Taxonomy" id="2911371"/>
    <lineage>
        <taxon>Bacteria</taxon>
        <taxon>Bacillati</taxon>
        <taxon>Actinomycetota</taxon>
        <taxon>Actinomycetes</taxon>
        <taxon>Propionibacteriales</taxon>
        <taxon>Nocardioidaceae</taxon>
        <taxon>Nocardioides</taxon>
    </lineage>
</organism>
<feature type="transmembrane region" description="Helical" evidence="9">
    <location>
        <begin position="155"/>
        <end position="174"/>
    </location>
</feature>
<keyword evidence="4" id="KW-0997">Cell inner membrane</keyword>
<dbReference type="Proteomes" id="UP001201161">
    <property type="component" value="Unassembled WGS sequence"/>
</dbReference>
<sequence>MTTQSRDAQSAHQESTPGANAESLADDRSRPPERPALRARLDWRDYAIYIGFAVVFCLFAIFLRDDGFLNTNNLLNIARQTAIIVVMAVAGTFVIASAQIDLSIGAVAGLSSVVVAMTIASTGSAAIGILAGLGVGAAVGIVNGTLVALLRIPSFLVTLAMLGIAGGIAQWMSNFQPVPILDTTFTNAFGSGEIGPAPTLLVWAALAVGVGVVVLNKTRYGRQVLATGGNAVAAQFSGVRTRRITFYVLLVSAVVASIAGMLYAGRLQTGRYQWGTGDELSVIAAVVLGGTSLFGGNGRVVGSAVGAVFIGLINNGLILAGTDVSQQIIIQGVIIIIAVALAKKK</sequence>
<feature type="transmembrane region" description="Helical" evidence="9">
    <location>
        <begin position="102"/>
        <end position="120"/>
    </location>
</feature>
<feature type="region of interest" description="Disordered" evidence="8">
    <location>
        <begin position="1"/>
        <end position="32"/>
    </location>
</feature>
<feature type="transmembrane region" description="Helical" evidence="9">
    <location>
        <begin position="75"/>
        <end position="95"/>
    </location>
</feature>
<feature type="transmembrane region" description="Helical" evidence="9">
    <location>
        <begin position="324"/>
        <end position="342"/>
    </location>
</feature>
<comment type="subcellular location">
    <subcellularLocation>
        <location evidence="1">Cell membrane</location>
        <topology evidence="1">Multi-pass membrane protein</topology>
    </subcellularLocation>
</comment>
<evidence type="ECO:0000256" key="9">
    <source>
        <dbReference type="SAM" id="Phobius"/>
    </source>
</evidence>
<feature type="compositionally biased region" description="Polar residues" evidence="8">
    <location>
        <begin position="1"/>
        <end position="18"/>
    </location>
</feature>
<evidence type="ECO:0000313" key="11">
    <source>
        <dbReference type="Proteomes" id="UP001201161"/>
    </source>
</evidence>
<dbReference type="InterPro" id="IPR001851">
    <property type="entry name" value="ABC_transp_permease"/>
</dbReference>
<feature type="transmembrane region" description="Helical" evidence="9">
    <location>
        <begin position="126"/>
        <end position="148"/>
    </location>
</feature>